<feature type="transmembrane region" description="Helical" evidence="1">
    <location>
        <begin position="41"/>
        <end position="62"/>
    </location>
</feature>
<dbReference type="Proteomes" id="UP000179145">
    <property type="component" value="Plasmid pKB14400_2"/>
</dbReference>
<protein>
    <submittedName>
        <fullName evidence="3">Uncharacterized protein</fullName>
    </submittedName>
</protein>
<keyword evidence="4" id="KW-1185">Reference proteome</keyword>
<proteinExistence type="predicted"/>
<dbReference type="Proteomes" id="UP000179145">
    <property type="component" value="Plasmid pKB14400_1"/>
</dbReference>
<keyword evidence="3" id="KW-0614">Plasmid</keyword>
<geneLocation type="plasmid" evidence="4">
    <name>pkb14400_1</name>
</geneLocation>
<evidence type="ECO:0000313" key="2">
    <source>
        <dbReference type="EMBL" id="AOX18580.1"/>
    </source>
</evidence>
<name>A0A1D8UYP4_9PROT</name>
<reference evidence="3" key="2">
    <citation type="submission" date="2016-03" db="EMBL/GenBank/DDBJ databases">
        <authorList>
            <person name="Ploux O."/>
        </authorList>
    </citation>
    <scope>NUCLEOTIDE SEQUENCE</scope>
    <source>
        <strain evidence="3">DSM 14400</strain>
        <plasmid evidence="2">pKB14400_1</plasmid>
        <plasmid evidence="3">pKB14400_2</plasmid>
    </source>
</reference>
<geneLocation type="plasmid" evidence="3">
    <name>pKB14400_2</name>
</geneLocation>
<evidence type="ECO:0000256" key="1">
    <source>
        <dbReference type="SAM" id="Phobius"/>
    </source>
</evidence>
<keyword evidence="1" id="KW-1133">Transmembrane helix</keyword>
<accession>A0A1D8UYP4</accession>
<keyword evidence="1" id="KW-0812">Transmembrane</keyword>
<dbReference type="EMBL" id="CP014676">
    <property type="protein sequence ID" value="AOX18721.1"/>
    <property type="molecule type" value="Genomic_DNA"/>
</dbReference>
<geneLocation type="plasmid" evidence="4">
    <name>pkb14400_2</name>
</geneLocation>
<reference evidence="3 4" key="1">
    <citation type="journal article" date="2016" name="Microb. Cell Fact.">
        <title>Dissection of exopolysaccharide biosynthesis in Kozakia baliensis.</title>
        <authorList>
            <person name="Brandt J.U."/>
            <person name="Jakob F."/>
            <person name="Behr J."/>
            <person name="Geissler A.J."/>
            <person name="Vogel R.F."/>
        </authorList>
    </citation>
    <scope>NUCLEOTIDE SEQUENCE [LARGE SCALE GENOMIC DNA]</scope>
    <source>
        <strain evidence="3 4">DSM 14400</strain>
        <plasmid evidence="2">pKB14400_1</plasmid>
        <plasmid evidence="3">pKB14400_2</plasmid>
        <plasmid evidence="4">Plasmid pkb14400_1</plasmid>
        <plasmid evidence="4">Plasmid pkb14400_2</plasmid>
    </source>
</reference>
<dbReference type="RefSeq" id="WP_070404045.1">
    <property type="nucleotide sequence ID" value="NZ_BJVW01000070.1"/>
</dbReference>
<gene>
    <name evidence="2" type="ORF">A0U89_14935</name>
    <name evidence="3" type="ORF">A0U89_15565</name>
</gene>
<dbReference type="KEGG" id="kba:A0U89_15565"/>
<evidence type="ECO:0000313" key="3">
    <source>
        <dbReference type="EMBL" id="AOX18721.1"/>
    </source>
</evidence>
<keyword evidence="1" id="KW-0472">Membrane</keyword>
<evidence type="ECO:0000313" key="4">
    <source>
        <dbReference type="Proteomes" id="UP000179145"/>
    </source>
</evidence>
<feature type="transmembrane region" description="Helical" evidence="1">
    <location>
        <begin position="12"/>
        <end position="29"/>
    </location>
</feature>
<organism evidence="3 4">
    <name type="scientific">Kozakia baliensis</name>
    <dbReference type="NCBI Taxonomy" id="153496"/>
    <lineage>
        <taxon>Bacteria</taxon>
        <taxon>Pseudomonadati</taxon>
        <taxon>Pseudomonadota</taxon>
        <taxon>Alphaproteobacteria</taxon>
        <taxon>Acetobacterales</taxon>
        <taxon>Acetobacteraceae</taxon>
        <taxon>Kozakia</taxon>
    </lineage>
</organism>
<geneLocation type="plasmid" evidence="2">
    <name>pKB14400_1</name>
</geneLocation>
<sequence length="67" mass="7317">MRHRYGRLCRALPILLVALVVCVFCYVAPKLNSDFPEGLAAVGFDGMVGCQILMAICLLSALMTSRK</sequence>
<dbReference type="EMBL" id="CP014675">
    <property type="protein sequence ID" value="AOX18580.1"/>
    <property type="molecule type" value="Genomic_DNA"/>
</dbReference>
<dbReference type="KEGG" id="kba:A0U89_14935"/>
<dbReference type="AlphaFoldDB" id="A0A1D8UYP4"/>